<dbReference type="Pfam" id="PF10040">
    <property type="entry name" value="CRISPR_Cas6"/>
    <property type="match status" value="1"/>
</dbReference>
<accession>A0ABV9HFC8</accession>
<protein>
    <submittedName>
        <fullName evidence="3">CRISPR system precrRNA processing endoribonuclease RAMP protein Cas6</fullName>
    </submittedName>
</protein>
<evidence type="ECO:0000313" key="3">
    <source>
        <dbReference type="EMBL" id="MFC4627994.1"/>
    </source>
</evidence>
<evidence type="ECO:0000313" key="4">
    <source>
        <dbReference type="Proteomes" id="UP001596011"/>
    </source>
</evidence>
<sequence>MTFRSVTYFSRGDRQIPLPDPELVFTSLARRWNTFSPDGASFRSVTIEALLASILLSEPRIESGQVDQGRAIRVGFLGKARFGLARAAGQDLERVFATLAVFADTAGIGAQTTHGLGWVSVELGAEPGAPRDASRVGVLEGSERRNRVHHPRATDGSQRATHLPRSEGNRGEK</sequence>
<feature type="compositionally biased region" description="Basic and acidic residues" evidence="1">
    <location>
        <begin position="164"/>
        <end position="173"/>
    </location>
</feature>
<dbReference type="RefSeq" id="WP_377133650.1">
    <property type="nucleotide sequence ID" value="NZ_JBHSFI010000003.1"/>
</dbReference>
<dbReference type="EMBL" id="JBHSFI010000003">
    <property type="protein sequence ID" value="MFC4627994.1"/>
    <property type="molecule type" value="Genomic_DNA"/>
</dbReference>
<dbReference type="Gene3D" id="3.30.70.1900">
    <property type="match status" value="1"/>
</dbReference>
<reference evidence="4" key="1">
    <citation type="journal article" date="2019" name="Int. J. Syst. Evol. Microbiol.">
        <title>The Global Catalogue of Microorganisms (GCM) 10K type strain sequencing project: providing services to taxonomists for standard genome sequencing and annotation.</title>
        <authorList>
            <consortium name="The Broad Institute Genomics Platform"/>
            <consortium name="The Broad Institute Genome Sequencing Center for Infectious Disease"/>
            <person name="Wu L."/>
            <person name="Ma J."/>
        </authorList>
    </citation>
    <scope>NUCLEOTIDE SEQUENCE [LARGE SCALE GENOMIC DNA]</scope>
    <source>
        <strain evidence="4">CCUG 42722</strain>
    </source>
</reference>
<dbReference type="Proteomes" id="UP001596011">
    <property type="component" value="Unassembled WGS sequence"/>
</dbReference>
<organism evidence="3 4">
    <name type="scientific">Promicromonospora alba</name>
    <dbReference type="NCBI Taxonomy" id="1616110"/>
    <lineage>
        <taxon>Bacteria</taxon>
        <taxon>Bacillati</taxon>
        <taxon>Actinomycetota</taxon>
        <taxon>Actinomycetes</taxon>
        <taxon>Micrococcales</taxon>
        <taxon>Promicromonosporaceae</taxon>
        <taxon>Promicromonospora</taxon>
    </lineage>
</organism>
<feature type="domain" description="CRISPR-associated protein Cas6 C-terminal" evidence="2">
    <location>
        <begin position="1"/>
        <end position="119"/>
    </location>
</feature>
<dbReference type="CDD" id="cd21141">
    <property type="entry name" value="Cas6_III-like"/>
    <property type="match status" value="1"/>
</dbReference>
<keyword evidence="4" id="KW-1185">Reference proteome</keyword>
<name>A0ABV9HFC8_9MICO</name>
<proteinExistence type="predicted"/>
<feature type="region of interest" description="Disordered" evidence="1">
    <location>
        <begin position="128"/>
        <end position="173"/>
    </location>
</feature>
<evidence type="ECO:0000256" key="1">
    <source>
        <dbReference type="SAM" id="MobiDB-lite"/>
    </source>
</evidence>
<gene>
    <name evidence="3" type="primary">cas6</name>
    <name evidence="3" type="ORF">ACFO6V_07110</name>
</gene>
<dbReference type="InterPro" id="IPR019267">
    <property type="entry name" value="CRISPR-assoc_Cas6_C"/>
</dbReference>
<comment type="caution">
    <text evidence="3">The sequence shown here is derived from an EMBL/GenBank/DDBJ whole genome shotgun (WGS) entry which is preliminary data.</text>
</comment>
<evidence type="ECO:0000259" key="2">
    <source>
        <dbReference type="Pfam" id="PF10040"/>
    </source>
</evidence>